<name>A0A3D8YKF6_STAPS</name>
<proteinExistence type="predicted"/>
<dbReference type="Pfam" id="PF04203">
    <property type="entry name" value="Sortase"/>
    <property type="match status" value="1"/>
</dbReference>
<accession>A0A3D8YKF6</accession>
<dbReference type="RefSeq" id="WP_103863218.1">
    <property type="nucleotide sequence ID" value="NZ_CP035743.1"/>
</dbReference>
<keyword evidence="3" id="KW-1133">Transmembrane helix</keyword>
<organism evidence="4 5">
    <name type="scientific">Staphylococcus pseudintermedius</name>
    <dbReference type="NCBI Taxonomy" id="283734"/>
    <lineage>
        <taxon>Bacteria</taxon>
        <taxon>Bacillati</taxon>
        <taxon>Bacillota</taxon>
        <taxon>Bacilli</taxon>
        <taxon>Bacillales</taxon>
        <taxon>Staphylococcaceae</taxon>
        <taxon>Staphylococcus</taxon>
        <taxon>Staphylococcus intermedius group</taxon>
    </lineage>
</organism>
<dbReference type="OrthoDB" id="2987398at2"/>
<feature type="transmembrane region" description="Helical" evidence="3">
    <location>
        <begin position="7"/>
        <end position="25"/>
    </location>
</feature>
<keyword evidence="3" id="KW-0812">Transmembrane</keyword>
<evidence type="ECO:0000256" key="2">
    <source>
        <dbReference type="PIRSR" id="PIRSR605754-1"/>
    </source>
</evidence>
<feature type="active site" description="Acyl-thioester intermediate" evidence="2">
    <location>
        <position position="177"/>
    </location>
</feature>
<dbReference type="InterPro" id="IPR005754">
    <property type="entry name" value="Sortase"/>
</dbReference>
<keyword evidence="1" id="KW-0378">Hydrolase</keyword>
<comment type="caution">
    <text evidence="4">The sequence shown here is derived from an EMBL/GenBank/DDBJ whole genome shotgun (WGS) entry which is preliminary data.</text>
</comment>
<protein>
    <submittedName>
        <fullName evidence="4">Sortase</fullName>
    </submittedName>
</protein>
<keyword evidence="3" id="KW-0472">Membrane</keyword>
<reference evidence="5" key="1">
    <citation type="journal article" date="2018" name="Vet. Microbiol.">
        <title>Molecular epidemiology of methicillin-resistant staphylococci amongst veterinary personnel, personnel-owned pets, patients and the hospital environment of two companion animal veterinary hospitals.</title>
        <authorList>
            <person name="Worthing K.A."/>
            <person name="Brown J."/>
            <person name="Gerber L."/>
            <person name="Abraham S."/>
            <person name="Trott D."/>
            <person name="Norris J.M."/>
        </authorList>
    </citation>
    <scope>NUCLEOTIDE SEQUENCE [LARGE SCALE GENOMIC DNA]</scope>
    <source>
        <strain evidence="5">ST496-2</strain>
    </source>
</reference>
<sequence>MQKLTRGLVPLIGIALILAGVYLIFKPKIDAYLTNKENEQKIEVYEESQQNAPSKVPEIPKDPSKVVGVLEVPSVGIKEAVYPGPATPEQLERGVSLAEKDESLKDQNIAIAGHTNYSLNYQFTELHKAKKGAEVIFKLGKETRKYQITSIKDVDPYQVEVLEEMKKDKDQLTLITCDDYDEKTGQWLTRKIYVAERVQSSNG</sequence>
<dbReference type="SUPFAM" id="SSF63817">
    <property type="entry name" value="Sortase"/>
    <property type="match status" value="1"/>
</dbReference>
<evidence type="ECO:0000313" key="5">
    <source>
        <dbReference type="Proteomes" id="UP000256409"/>
    </source>
</evidence>
<dbReference type="Gene3D" id="2.40.260.10">
    <property type="entry name" value="Sortase"/>
    <property type="match status" value="1"/>
</dbReference>
<feature type="active site" description="Proton donor/acceptor" evidence="2">
    <location>
        <position position="114"/>
    </location>
</feature>
<dbReference type="AlphaFoldDB" id="A0A3D8YKF6"/>
<evidence type="ECO:0000313" key="4">
    <source>
        <dbReference type="EMBL" id="REA80432.1"/>
    </source>
</evidence>
<dbReference type="GO" id="GO:0016787">
    <property type="term" value="F:hydrolase activity"/>
    <property type="evidence" value="ECO:0007669"/>
    <property type="project" value="UniProtKB-KW"/>
</dbReference>
<dbReference type="Proteomes" id="UP000256409">
    <property type="component" value="Unassembled WGS sequence"/>
</dbReference>
<evidence type="ECO:0000256" key="1">
    <source>
        <dbReference type="ARBA" id="ARBA00022801"/>
    </source>
</evidence>
<evidence type="ECO:0000256" key="3">
    <source>
        <dbReference type="SAM" id="Phobius"/>
    </source>
</evidence>
<dbReference type="InterPro" id="IPR023365">
    <property type="entry name" value="Sortase_dom-sf"/>
</dbReference>
<dbReference type="NCBIfam" id="TIGR01076">
    <property type="entry name" value="sortase_fam"/>
    <property type="match status" value="1"/>
</dbReference>
<gene>
    <name evidence="4" type="ORF">DV961_11315</name>
</gene>
<dbReference type="EMBL" id="QQPC01000084">
    <property type="protein sequence ID" value="REA80432.1"/>
    <property type="molecule type" value="Genomic_DNA"/>
</dbReference>